<name>A0A7W0CCJ0_9BACT</name>
<protein>
    <recommendedName>
        <fullName evidence="3">DUF86 domain-containing protein</fullName>
    </recommendedName>
</protein>
<keyword evidence="2" id="KW-1185">Reference proteome</keyword>
<dbReference type="Proteomes" id="UP000525298">
    <property type="component" value="Unassembled WGS sequence"/>
</dbReference>
<organism evidence="1 2">
    <name type="scientific">Desulfosalsimonas propionicica</name>
    <dbReference type="NCBI Taxonomy" id="332175"/>
    <lineage>
        <taxon>Bacteria</taxon>
        <taxon>Pseudomonadati</taxon>
        <taxon>Thermodesulfobacteriota</taxon>
        <taxon>Desulfobacteria</taxon>
        <taxon>Desulfobacterales</taxon>
        <taxon>Desulfosalsimonadaceae</taxon>
        <taxon>Desulfosalsimonas</taxon>
    </lineage>
</organism>
<accession>A0A7W0CCJ0</accession>
<evidence type="ECO:0000313" key="2">
    <source>
        <dbReference type="Proteomes" id="UP000525298"/>
    </source>
</evidence>
<proteinExistence type="predicted"/>
<gene>
    <name evidence="1" type="ORF">HNR65_003621</name>
</gene>
<comment type="caution">
    <text evidence="1">The sequence shown here is derived from an EMBL/GenBank/DDBJ whole genome shotgun (WGS) entry which is preliminary data.</text>
</comment>
<sequence length="32" mass="3650">MIFDNDTLWRIVHDDVPGLLPLLKSLENAVQS</sequence>
<evidence type="ECO:0000313" key="1">
    <source>
        <dbReference type="EMBL" id="MBA2883259.1"/>
    </source>
</evidence>
<reference evidence="1 2" key="1">
    <citation type="submission" date="2020-07" db="EMBL/GenBank/DDBJ databases">
        <title>Genomic Encyclopedia of Type Strains, Phase IV (KMG-IV): sequencing the most valuable type-strain genomes for metagenomic binning, comparative biology and taxonomic classification.</title>
        <authorList>
            <person name="Goeker M."/>
        </authorList>
    </citation>
    <scope>NUCLEOTIDE SEQUENCE [LARGE SCALE GENOMIC DNA]</scope>
    <source>
        <strain evidence="1 2">DSM 17721</strain>
    </source>
</reference>
<evidence type="ECO:0008006" key="3">
    <source>
        <dbReference type="Google" id="ProtNLM"/>
    </source>
</evidence>
<dbReference type="AlphaFoldDB" id="A0A7W0CCJ0"/>
<dbReference type="EMBL" id="JACDUS010000022">
    <property type="protein sequence ID" value="MBA2883259.1"/>
    <property type="molecule type" value="Genomic_DNA"/>
</dbReference>